<dbReference type="AlphaFoldDB" id="A0AA86PXS2"/>
<dbReference type="EMBL" id="CAXDID020000466">
    <property type="protein sequence ID" value="CAL6094409.1"/>
    <property type="molecule type" value="Genomic_DNA"/>
</dbReference>
<protein>
    <recommendedName>
        <fullName evidence="4">Myb-like DNA-binding domain-containing protein</fullName>
    </recommendedName>
</protein>
<dbReference type="EMBL" id="CATOUU010000784">
    <property type="protein sequence ID" value="CAI9947971.1"/>
    <property type="molecule type" value="Genomic_DNA"/>
</dbReference>
<evidence type="ECO:0000313" key="3">
    <source>
        <dbReference type="Proteomes" id="UP001642409"/>
    </source>
</evidence>
<proteinExistence type="predicted"/>
<dbReference type="SUPFAM" id="SSF46689">
    <property type="entry name" value="Homeodomain-like"/>
    <property type="match status" value="1"/>
</dbReference>
<gene>
    <name evidence="1" type="ORF">HINF_LOCUS35616</name>
    <name evidence="2" type="ORF">HINF_LOCUS67455</name>
</gene>
<accession>A0AA86PXS2</accession>
<evidence type="ECO:0000313" key="2">
    <source>
        <dbReference type="EMBL" id="CAL6094409.1"/>
    </source>
</evidence>
<reference evidence="1" key="1">
    <citation type="submission" date="2023-06" db="EMBL/GenBank/DDBJ databases">
        <authorList>
            <person name="Kurt Z."/>
        </authorList>
    </citation>
    <scope>NUCLEOTIDE SEQUENCE</scope>
</reference>
<dbReference type="Proteomes" id="UP001642409">
    <property type="component" value="Unassembled WGS sequence"/>
</dbReference>
<keyword evidence="3" id="KW-1185">Reference proteome</keyword>
<dbReference type="Gene3D" id="1.10.10.60">
    <property type="entry name" value="Homeodomain-like"/>
    <property type="match status" value="1"/>
</dbReference>
<evidence type="ECO:0000313" key="1">
    <source>
        <dbReference type="EMBL" id="CAI9947971.1"/>
    </source>
</evidence>
<comment type="caution">
    <text evidence="1">The sequence shown here is derived from an EMBL/GenBank/DDBJ whole genome shotgun (WGS) entry which is preliminary data.</text>
</comment>
<reference evidence="2 3" key="2">
    <citation type="submission" date="2024-07" db="EMBL/GenBank/DDBJ databases">
        <authorList>
            <person name="Akdeniz Z."/>
        </authorList>
    </citation>
    <scope>NUCLEOTIDE SEQUENCE [LARGE SCALE GENOMIC DNA]</scope>
</reference>
<name>A0AA86PXS2_9EUKA</name>
<dbReference type="InterPro" id="IPR009057">
    <property type="entry name" value="Homeodomain-like_sf"/>
</dbReference>
<organism evidence="1">
    <name type="scientific">Hexamita inflata</name>
    <dbReference type="NCBI Taxonomy" id="28002"/>
    <lineage>
        <taxon>Eukaryota</taxon>
        <taxon>Metamonada</taxon>
        <taxon>Diplomonadida</taxon>
        <taxon>Hexamitidae</taxon>
        <taxon>Hexamitinae</taxon>
        <taxon>Hexamita</taxon>
    </lineage>
</organism>
<evidence type="ECO:0008006" key="4">
    <source>
        <dbReference type="Google" id="ProtNLM"/>
    </source>
</evidence>
<sequence>MQTRHTKAFAPKTKWSDEEVKIFFSLFPKFGSSFKQYMPYLNRTYSQIKGFYHNHIRRYVTSNEIDSPENSFKVPVQNTYLRQSSQETAQMLDSLMNIVLHLQQ</sequence>